<dbReference type="Gene3D" id="4.10.240.10">
    <property type="entry name" value="Zn(2)-C6 fungal-type DNA-binding domain"/>
    <property type="match status" value="1"/>
</dbReference>
<dbReference type="SMART" id="SM00066">
    <property type="entry name" value="GAL4"/>
    <property type="match status" value="1"/>
</dbReference>
<dbReference type="PANTHER" id="PTHR37534">
    <property type="entry name" value="TRANSCRIPTIONAL ACTIVATOR PROTEIN UGA3"/>
    <property type="match status" value="1"/>
</dbReference>
<accession>A0A9P9JIS0</accession>
<gene>
    <name evidence="4" type="ORF">B0J13DRAFT_602952</name>
</gene>
<comment type="caution">
    <text evidence="4">The sequence shown here is derived from an EMBL/GenBank/DDBJ whole genome shotgun (WGS) entry which is preliminary data.</text>
</comment>
<evidence type="ECO:0000259" key="3">
    <source>
        <dbReference type="PROSITE" id="PS50048"/>
    </source>
</evidence>
<protein>
    <recommendedName>
        <fullName evidence="3">Zn(2)-C6 fungal-type domain-containing protein</fullName>
    </recommendedName>
</protein>
<dbReference type="OrthoDB" id="4491390at2759"/>
<feature type="domain" description="Zn(2)-C6 fungal-type" evidence="3">
    <location>
        <begin position="6"/>
        <end position="34"/>
    </location>
</feature>
<evidence type="ECO:0000256" key="1">
    <source>
        <dbReference type="ARBA" id="ARBA00023242"/>
    </source>
</evidence>
<feature type="region of interest" description="Disordered" evidence="2">
    <location>
        <begin position="85"/>
        <end position="104"/>
    </location>
</feature>
<keyword evidence="5" id="KW-1185">Reference proteome</keyword>
<dbReference type="PANTHER" id="PTHR37534:SF46">
    <property type="entry name" value="ZN(II)2CYS6 TRANSCRIPTION FACTOR (EUROFUNG)"/>
    <property type="match status" value="1"/>
</dbReference>
<dbReference type="Pfam" id="PF00172">
    <property type="entry name" value="Zn_clus"/>
    <property type="match status" value="1"/>
</dbReference>
<dbReference type="Proteomes" id="UP000717696">
    <property type="component" value="Unassembled WGS sequence"/>
</dbReference>
<dbReference type="InterPro" id="IPR036864">
    <property type="entry name" value="Zn2-C6_fun-type_DNA-bd_sf"/>
</dbReference>
<dbReference type="PROSITE" id="PS51257">
    <property type="entry name" value="PROKAR_LIPOPROTEIN"/>
    <property type="match status" value="1"/>
</dbReference>
<evidence type="ECO:0000313" key="5">
    <source>
        <dbReference type="Proteomes" id="UP000717696"/>
    </source>
</evidence>
<organism evidence="4 5">
    <name type="scientific">Dactylonectria estremocensis</name>
    <dbReference type="NCBI Taxonomy" id="1079267"/>
    <lineage>
        <taxon>Eukaryota</taxon>
        <taxon>Fungi</taxon>
        <taxon>Dikarya</taxon>
        <taxon>Ascomycota</taxon>
        <taxon>Pezizomycotina</taxon>
        <taxon>Sordariomycetes</taxon>
        <taxon>Hypocreomycetidae</taxon>
        <taxon>Hypocreales</taxon>
        <taxon>Nectriaceae</taxon>
        <taxon>Dactylonectria</taxon>
    </lineage>
</organism>
<dbReference type="InterPro" id="IPR001138">
    <property type="entry name" value="Zn2Cys6_DnaBD"/>
</dbReference>
<sequence length="453" mass="50456">MRRDRDCGTCKTRRVKCDLNRPRCLPCVQAGLACGGYPQRVVWTAEQQRVDPIRSQRRRRRMLLPQVETEMSGRAVDAVVVVSGGGEGHAHEEEEEVDEPEVTHQVDKTLQLPRTSSDSLPTGKNSFVLRLAAFCQHITSAEGRKSDSGRYLSAEAIRLVSRLYDFMQARIDSSSEPLTDEDGESMDVARHRLAVLMELNEALQTANPFAILGIAAFAVFEVSDCAFGEWRCHLHGARSLLDCHCQSRRELEQLSRSVTGLTEILARLVWFDAMGTVVRGTTDLIFDDWHREMLNGDFFDAVGCPADTFQLFVDVAKGEAASNPMRSSLRAMDQLFQLDADTTDWNRCANANRCAVALAVLERMPGDDETASRHKAMLSAVDRICEIVAPTPRSSPLHVHLATPVYLAGMNATTARHCAVVRTYWLDCDLAGVPRYLGSLARCEDKWRMKGLA</sequence>
<dbReference type="GO" id="GO:0008270">
    <property type="term" value="F:zinc ion binding"/>
    <property type="evidence" value="ECO:0007669"/>
    <property type="project" value="InterPro"/>
</dbReference>
<name>A0A9P9JIS0_9HYPO</name>
<dbReference type="CDD" id="cd00067">
    <property type="entry name" value="GAL4"/>
    <property type="match status" value="1"/>
</dbReference>
<reference evidence="4" key="1">
    <citation type="journal article" date="2021" name="Nat. Commun.">
        <title>Genetic determinants of endophytism in the Arabidopsis root mycobiome.</title>
        <authorList>
            <person name="Mesny F."/>
            <person name="Miyauchi S."/>
            <person name="Thiergart T."/>
            <person name="Pickel B."/>
            <person name="Atanasova L."/>
            <person name="Karlsson M."/>
            <person name="Huettel B."/>
            <person name="Barry K.W."/>
            <person name="Haridas S."/>
            <person name="Chen C."/>
            <person name="Bauer D."/>
            <person name="Andreopoulos W."/>
            <person name="Pangilinan J."/>
            <person name="LaButti K."/>
            <person name="Riley R."/>
            <person name="Lipzen A."/>
            <person name="Clum A."/>
            <person name="Drula E."/>
            <person name="Henrissat B."/>
            <person name="Kohler A."/>
            <person name="Grigoriev I.V."/>
            <person name="Martin F.M."/>
            <person name="Hacquard S."/>
        </authorList>
    </citation>
    <scope>NUCLEOTIDE SEQUENCE</scope>
    <source>
        <strain evidence="4">MPI-CAGE-AT-0021</strain>
    </source>
</reference>
<dbReference type="SUPFAM" id="SSF57701">
    <property type="entry name" value="Zn2/Cys6 DNA-binding domain"/>
    <property type="match status" value="1"/>
</dbReference>
<dbReference type="PROSITE" id="PS50048">
    <property type="entry name" value="ZN2_CY6_FUNGAL_2"/>
    <property type="match status" value="1"/>
</dbReference>
<dbReference type="EMBL" id="JAGMUU010000002">
    <property type="protein sequence ID" value="KAH7160450.1"/>
    <property type="molecule type" value="Genomic_DNA"/>
</dbReference>
<dbReference type="GO" id="GO:0000981">
    <property type="term" value="F:DNA-binding transcription factor activity, RNA polymerase II-specific"/>
    <property type="evidence" value="ECO:0007669"/>
    <property type="project" value="InterPro"/>
</dbReference>
<keyword evidence="1" id="KW-0539">Nucleus</keyword>
<dbReference type="AlphaFoldDB" id="A0A9P9JIS0"/>
<evidence type="ECO:0000256" key="2">
    <source>
        <dbReference type="SAM" id="MobiDB-lite"/>
    </source>
</evidence>
<evidence type="ECO:0000313" key="4">
    <source>
        <dbReference type="EMBL" id="KAH7160450.1"/>
    </source>
</evidence>
<proteinExistence type="predicted"/>